<protein>
    <submittedName>
        <fullName evidence="1">RDD family protein</fullName>
    </submittedName>
</protein>
<name>A0ACC6FU76_9HELI</name>
<sequence>MPSKSPSKSAPPNSTPLSKSTSKKPRFRTIKKQHKSANTPNVRTHTLSAIAREIFLVRRLKALLVDMFMIYTPILYCAYWILGGAQGFRDSQLAIFVCFVSYASICALFIAKSGQTPGLRYVCLQLVDTSYTPESTQSPHRQVGFMRAFVRVFVWAFTCAIVVGFVAPFVSQSRQCLHDRWLKTKLIDRDTPMPNAPKA</sequence>
<evidence type="ECO:0000313" key="2">
    <source>
        <dbReference type="Proteomes" id="UP001173802"/>
    </source>
</evidence>
<keyword evidence="2" id="KW-1185">Reference proteome</keyword>
<accession>A0ACC6FU76</accession>
<dbReference type="Proteomes" id="UP001173802">
    <property type="component" value="Unassembled WGS sequence"/>
</dbReference>
<gene>
    <name evidence="1" type="ORF">NYG90_08745</name>
</gene>
<dbReference type="EMBL" id="JANURN010000008">
    <property type="protein sequence ID" value="MDL0082753.1"/>
    <property type="molecule type" value="Genomic_DNA"/>
</dbReference>
<proteinExistence type="predicted"/>
<comment type="caution">
    <text evidence="1">The sequence shown here is derived from an EMBL/GenBank/DDBJ whole genome shotgun (WGS) entry which is preliminary data.</text>
</comment>
<reference evidence="1 2" key="1">
    <citation type="journal article" date="2023" name="Microorganisms">
        <title>Isolation and Genomic Characteristics of Cat-Borne Campylobacter felis sp. nov. and Sheep-Borne Campylobacter ovis sp. nov.</title>
        <authorList>
            <person name="Wang H."/>
            <person name="Li Y."/>
            <person name="Gu Y."/>
            <person name="Zhou G."/>
            <person name="Chen X."/>
            <person name="Zhang X."/>
            <person name="Shao Z."/>
            <person name="Zhang J."/>
            <person name="Zhang M."/>
        </authorList>
    </citation>
    <scope>NUCLEOTIDE SEQUENCE [LARGE SCALE GENOMIC DNA]</scope>
    <source>
        <strain evidence="1 2">XJK30-2</strain>
    </source>
</reference>
<organism evidence="1 2">
    <name type="scientific">Helicobacter zhangjianzhongii</name>
    <dbReference type="NCBI Taxonomy" id="2974574"/>
    <lineage>
        <taxon>Bacteria</taxon>
        <taxon>Pseudomonadati</taxon>
        <taxon>Campylobacterota</taxon>
        <taxon>Epsilonproteobacteria</taxon>
        <taxon>Campylobacterales</taxon>
        <taxon>Helicobacteraceae</taxon>
        <taxon>Helicobacter</taxon>
    </lineage>
</organism>
<evidence type="ECO:0000313" key="1">
    <source>
        <dbReference type="EMBL" id="MDL0082753.1"/>
    </source>
</evidence>